<dbReference type="InterPro" id="IPR001537">
    <property type="entry name" value="SpoU_MeTrfase"/>
</dbReference>
<dbReference type="Proteomes" id="UP001244341">
    <property type="component" value="Chromosome 1b"/>
</dbReference>
<feature type="domain" description="tRNA/rRNA methyltransferase SpoU type" evidence="3">
    <location>
        <begin position="844"/>
        <end position="986"/>
    </location>
</feature>
<evidence type="ECO:0000256" key="1">
    <source>
        <dbReference type="ARBA" id="ARBA00022603"/>
    </source>
</evidence>
<evidence type="ECO:0000259" key="3">
    <source>
        <dbReference type="Pfam" id="PF00588"/>
    </source>
</evidence>
<gene>
    <name evidence="4" type="ORF">OEZ85_008167</name>
</gene>
<evidence type="ECO:0000313" key="5">
    <source>
        <dbReference type="Proteomes" id="UP001244341"/>
    </source>
</evidence>
<keyword evidence="1" id="KW-0489">Methyltransferase</keyword>
<protein>
    <recommendedName>
        <fullName evidence="3">tRNA/rRNA methyltransferase SpoU type domain-containing protein</fullName>
    </recommendedName>
</protein>
<dbReference type="SUPFAM" id="SSF75217">
    <property type="entry name" value="alpha/beta knot"/>
    <property type="match status" value="1"/>
</dbReference>
<keyword evidence="2" id="KW-0808">Transferase</keyword>
<sequence length="998" mass="106718">MGLAVLLQYHTAWGLQPPAADQPTAAAAAAAAAAAVVPSSAQPATACCDAEQFWALLRDCLVDSETLNRKRAFRLLQLLLPEQQLAVQPVWVVFLALYELLDEFSPHLVKAAWPQISQLHPAAREFAQEDAAADVAHSSKMNQLIRAKDGAAPQEDGQQQPAEQGDALPMAFCWTSVIWTLALQHKNLQVQRMALKTLLKRHWPPAVLAQLPLAFFTGTLLPALMSPIHHKWTVSEAGSELLQLLRCLRRVWLLLVEDEQLQAAAVQELVSAGSLPDSAAGSSCLLVPLAGAMANGLLDLMKGSKKRPQLMYSLAVNALLVPQLCVFDQQQQQQLAPLHEGAKAPLRSFIRGLLQQGQKGSPRLMLALGLQLGCYVACCPQLLVWYADELRQLLLFGVTTTLAAGQDAEVQGLPSLEEGQERSLLAEPLDPELQEAYSLTDIGPRVALLTGLYQLAAAAGLTDQGAGDCSSGSSGGGTAAAAAASESWVLEVEAAGVGLWSHWLHALVSDPVLSGDRFKVGSDVHRLKVRAWQGLTAAANLLGSTRQRDTAAAAAKELLVQLSVNQPPSIKQYQEAIVAHLALQHPTFLQELLLPQISSVEKGGAATGSHILIAVQVALHSPQEQQLALLPQLLRRLLPWTNHHTHHIRTFAQLGFCALLDAKPLREWQGWEAGLGPGGVAVAGEVARFMVDNVEFQRFRRAMGSGMLGWSPAGITSPRRIFSCCLYLAGAEDTPVTFEGVPEALMDKIINFLTAERAKLREAAVYRVAGYEGGPSAAAAADASSGNAGTTAGSGAVAVGDYQRKVTPSERAVLMADVLDELEQQQQQQQGGQSGPAGTRRNDLIVVASLISKVPNLAGLARTAEVLGAGALVLADKRVTADAGFTSISVTAERWVPIEEVKEAALLAWLATKQAQGYALVGLEQTAESTCLPEYKFPSKTVLVLGREKEGIPPEIISMLDATVEIPQLGVIRSLNVHVSGAIAMYEFTKQQLAARQS</sequence>
<dbReference type="InterPro" id="IPR016024">
    <property type="entry name" value="ARM-type_fold"/>
</dbReference>
<dbReference type="Gene3D" id="3.40.1280.10">
    <property type="match status" value="1"/>
</dbReference>
<dbReference type="PANTHER" id="PTHR12029">
    <property type="entry name" value="RNA METHYLTRANSFERASE"/>
    <property type="match status" value="1"/>
</dbReference>
<organism evidence="4 5">
    <name type="scientific">Tetradesmus obliquus</name>
    <name type="common">Green alga</name>
    <name type="synonym">Acutodesmus obliquus</name>
    <dbReference type="NCBI Taxonomy" id="3088"/>
    <lineage>
        <taxon>Eukaryota</taxon>
        <taxon>Viridiplantae</taxon>
        <taxon>Chlorophyta</taxon>
        <taxon>core chlorophytes</taxon>
        <taxon>Chlorophyceae</taxon>
        <taxon>CS clade</taxon>
        <taxon>Sphaeropleales</taxon>
        <taxon>Scenedesmaceae</taxon>
        <taxon>Tetradesmus</taxon>
    </lineage>
</organism>
<dbReference type="InterPro" id="IPR029028">
    <property type="entry name" value="Alpha/beta_knot_MTases"/>
</dbReference>
<dbReference type="PANTHER" id="PTHR12029:SF11">
    <property type="entry name" value="METHYLTRANSFERASE TARBP1-RELATED"/>
    <property type="match status" value="1"/>
</dbReference>
<dbReference type="InterPro" id="IPR045330">
    <property type="entry name" value="TRM3/TARBP1"/>
</dbReference>
<accession>A0ABY8TI28</accession>
<evidence type="ECO:0000256" key="2">
    <source>
        <dbReference type="ARBA" id="ARBA00022679"/>
    </source>
</evidence>
<keyword evidence="5" id="KW-1185">Reference proteome</keyword>
<dbReference type="InterPro" id="IPR029026">
    <property type="entry name" value="tRNA_m1G_MTases_N"/>
</dbReference>
<dbReference type="Pfam" id="PF00588">
    <property type="entry name" value="SpoU_methylase"/>
    <property type="match status" value="1"/>
</dbReference>
<dbReference type="SUPFAM" id="SSF48371">
    <property type="entry name" value="ARM repeat"/>
    <property type="match status" value="1"/>
</dbReference>
<dbReference type="InterPro" id="IPR044748">
    <property type="entry name" value="Trm3/TARBP1_C"/>
</dbReference>
<reference evidence="4 5" key="1">
    <citation type="submission" date="2023-05" db="EMBL/GenBank/DDBJ databases">
        <title>A 100% complete, gapless, phased diploid assembly of the Scenedesmus obliquus UTEX 3031 genome.</title>
        <authorList>
            <person name="Biondi T.C."/>
            <person name="Hanschen E.R."/>
            <person name="Kwon T."/>
            <person name="Eng W."/>
            <person name="Kruse C.P.S."/>
            <person name="Koehler S.I."/>
            <person name="Kunde Y."/>
            <person name="Gleasner C.D."/>
            <person name="You Mak K.T."/>
            <person name="Polle J."/>
            <person name="Hovde B.T."/>
            <person name="Starkenburg S.R."/>
        </authorList>
    </citation>
    <scope>NUCLEOTIDE SEQUENCE [LARGE SCALE GENOMIC DNA]</scope>
    <source>
        <strain evidence="4 5">DOE0152z</strain>
    </source>
</reference>
<proteinExistence type="predicted"/>
<evidence type="ECO:0000313" key="4">
    <source>
        <dbReference type="EMBL" id="WIA08744.1"/>
    </source>
</evidence>
<dbReference type="EMBL" id="CP126208">
    <property type="protein sequence ID" value="WIA08744.1"/>
    <property type="molecule type" value="Genomic_DNA"/>
</dbReference>
<name>A0ABY8TI28_TETOB</name>
<dbReference type="CDD" id="cd18091">
    <property type="entry name" value="SpoU-like_TRM3-like"/>
    <property type="match status" value="1"/>
</dbReference>